<sequence length="266" mass="30236">MQFQTDNDEENGWLNDTSLTDILDGMASKLNGTILRVNVDENNILMEPSQSTKIPPVCYWHLITGFKSYQLWEQRRYKQDVEYADLIHKPGDAQGAYPIKIEEYGYGSPMGDHEMFMIIDIVDDDDDICSHEDLRKYFRNVVYPLRINKYQINQCKGSNEDGEPLITSLVLHAISCGTFTRGAHTVQAMQPEGEEEKCQGIAVSLTSLLENFGFTGVDQLPDVDQIKNHINNHGIGKTKKINQVFNVNVKMTATMCPLHTRPASWF</sequence>
<reference evidence="1" key="1">
    <citation type="submission" date="2023-01" db="EMBL/GenBank/DDBJ databases">
        <title>Genome assembly of the deep-sea coral Lophelia pertusa.</title>
        <authorList>
            <person name="Herrera S."/>
            <person name="Cordes E."/>
        </authorList>
    </citation>
    <scope>NUCLEOTIDE SEQUENCE</scope>
    <source>
        <strain evidence="1">USNM1676648</strain>
        <tissue evidence="1">Polyp</tissue>
    </source>
</reference>
<protein>
    <submittedName>
        <fullName evidence="1">Uncharacterized protein</fullName>
    </submittedName>
</protein>
<evidence type="ECO:0000313" key="2">
    <source>
        <dbReference type="Proteomes" id="UP001163046"/>
    </source>
</evidence>
<comment type="caution">
    <text evidence="1">The sequence shown here is derived from an EMBL/GenBank/DDBJ whole genome shotgun (WGS) entry which is preliminary data.</text>
</comment>
<dbReference type="EMBL" id="MU826353">
    <property type="protein sequence ID" value="KAJ7380542.1"/>
    <property type="molecule type" value="Genomic_DNA"/>
</dbReference>
<evidence type="ECO:0000313" key="1">
    <source>
        <dbReference type="EMBL" id="KAJ7380542.1"/>
    </source>
</evidence>
<keyword evidence="2" id="KW-1185">Reference proteome</keyword>
<gene>
    <name evidence="1" type="ORF">OS493_009008</name>
</gene>
<dbReference type="AlphaFoldDB" id="A0A9W9ZFA7"/>
<organism evidence="1 2">
    <name type="scientific">Desmophyllum pertusum</name>
    <dbReference type="NCBI Taxonomy" id="174260"/>
    <lineage>
        <taxon>Eukaryota</taxon>
        <taxon>Metazoa</taxon>
        <taxon>Cnidaria</taxon>
        <taxon>Anthozoa</taxon>
        <taxon>Hexacorallia</taxon>
        <taxon>Scleractinia</taxon>
        <taxon>Caryophylliina</taxon>
        <taxon>Caryophylliidae</taxon>
        <taxon>Desmophyllum</taxon>
    </lineage>
</organism>
<dbReference type="Proteomes" id="UP001163046">
    <property type="component" value="Unassembled WGS sequence"/>
</dbReference>
<name>A0A9W9ZFA7_9CNID</name>
<accession>A0A9W9ZFA7</accession>
<proteinExistence type="predicted"/>